<evidence type="ECO:0000313" key="2">
    <source>
        <dbReference type="Proteomes" id="UP000474757"/>
    </source>
</evidence>
<dbReference type="AlphaFoldDB" id="A0A6B2JSE4"/>
<sequence>MRRAGGHGTTGAMEQSEPITVAEIPPEQLAAAAEPLPRLRRLEGRWLVPDSAFAAQMALKERLISAMPERVLGAIPGSEASIEEAVEVVTAETGLRPEGTPLERLARATQADICLLQAQDGAHVLIAAALCFPSGWTLSEKLGRSMDRIHVPVPPYDEAIGRRVERMFANLRPGEIVWRANLMRHDDFRLFRAKTEAEPHDEPGLPEARRWLRSERQTLMRLPRSGAILFAIHTSMARSPAAGGA</sequence>
<accession>A0A6B2JSE4</accession>
<proteinExistence type="predicted"/>
<organism evidence="1 2">
    <name type="scientific">Pseudoroseicyclus tamaricis</name>
    <dbReference type="NCBI Taxonomy" id="2705421"/>
    <lineage>
        <taxon>Bacteria</taxon>
        <taxon>Pseudomonadati</taxon>
        <taxon>Pseudomonadota</taxon>
        <taxon>Alphaproteobacteria</taxon>
        <taxon>Rhodobacterales</taxon>
        <taxon>Paracoccaceae</taxon>
        <taxon>Pseudoroseicyclus</taxon>
    </lineage>
</organism>
<name>A0A6B2JSE4_9RHOB</name>
<dbReference type="Proteomes" id="UP000474757">
    <property type="component" value="Unassembled WGS sequence"/>
</dbReference>
<dbReference type="Pfam" id="PF11927">
    <property type="entry name" value="HODM_asu-like"/>
    <property type="match status" value="1"/>
</dbReference>
<gene>
    <name evidence="1" type="ORF">GZA08_09240</name>
</gene>
<comment type="caution">
    <text evidence="1">The sequence shown here is derived from an EMBL/GenBank/DDBJ whole genome shotgun (WGS) entry which is preliminary data.</text>
</comment>
<evidence type="ECO:0000313" key="1">
    <source>
        <dbReference type="EMBL" id="NDV01148.1"/>
    </source>
</evidence>
<reference evidence="1 2" key="1">
    <citation type="submission" date="2020-02" db="EMBL/GenBank/DDBJ databases">
        <title>Pseudoroseicyclus tamarix, sp. nov., isolated from offshore sediment of a Tamarix chinensis forest.</title>
        <authorList>
            <person name="Gai Y."/>
        </authorList>
    </citation>
    <scope>NUCLEOTIDE SEQUENCE [LARGE SCALE GENOMIC DNA]</scope>
    <source>
        <strain evidence="1 2">CLL3-39</strain>
    </source>
</reference>
<protein>
    <submittedName>
        <fullName evidence="1">DUF3445 domain-containing protein</fullName>
    </submittedName>
</protein>
<dbReference type="InterPro" id="IPR021848">
    <property type="entry name" value="HODM_asu-like"/>
</dbReference>
<dbReference type="EMBL" id="JAAGAB010000002">
    <property type="protein sequence ID" value="NDV01148.1"/>
    <property type="molecule type" value="Genomic_DNA"/>
</dbReference>
<keyword evidence="2" id="KW-1185">Reference proteome</keyword>